<gene>
    <name evidence="1" type="ORF">C2G38_2319605</name>
</gene>
<accession>A0A397UZ23</accession>
<sequence>MIVLILCVIMNWMQPGKFLRQYFQKKKIKPAYGSRGLAKVDEFVENYGFKRPSETYN</sequence>
<proteinExistence type="predicted"/>
<evidence type="ECO:0000313" key="2">
    <source>
        <dbReference type="Proteomes" id="UP000266673"/>
    </source>
</evidence>
<comment type="caution">
    <text evidence="1">The sequence shown here is derived from an EMBL/GenBank/DDBJ whole genome shotgun (WGS) entry which is preliminary data.</text>
</comment>
<dbReference type="AlphaFoldDB" id="A0A397UZ23"/>
<dbReference type="Proteomes" id="UP000266673">
    <property type="component" value="Unassembled WGS sequence"/>
</dbReference>
<protein>
    <submittedName>
        <fullName evidence="1">Uncharacterized protein</fullName>
    </submittedName>
</protein>
<keyword evidence="2" id="KW-1185">Reference proteome</keyword>
<evidence type="ECO:0000313" key="1">
    <source>
        <dbReference type="EMBL" id="RIB15395.1"/>
    </source>
</evidence>
<dbReference type="EMBL" id="QKWP01000747">
    <property type="protein sequence ID" value="RIB15395.1"/>
    <property type="molecule type" value="Genomic_DNA"/>
</dbReference>
<reference evidence="1 2" key="1">
    <citation type="submission" date="2018-06" db="EMBL/GenBank/DDBJ databases">
        <title>Comparative genomics reveals the genomic features of Rhizophagus irregularis, R. cerebriforme, R. diaphanum and Gigaspora rosea, and their symbiotic lifestyle signature.</title>
        <authorList>
            <person name="Morin E."/>
            <person name="San Clemente H."/>
            <person name="Chen E.C.H."/>
            <person name="De La Providencia I."/>
            <person name="Hainaut M."/>
            <person name="Kuo A."/>
            <person name="Kohler A."/>
            <person name="Murat C."/>
            <person name="Tang N."/>
            <person name="Roy S."/>
            <person name="Loubradou J."/>
            <person name="Henrissat B."/>
            <person name="Grigoriev I.V."/>
            <person name="Corradi N."/>
            <person name="Roux C."/>
            <person name="Martin F.M."/>
        </authorList>
    </citation>
    <scope>NUCLEOTIDE SEQUENCE [LARGE SCALE GENOMIC DNA]</scope>
    <source>
        <strain evidence="1 2">DAOM 194757</strain>
    </source>
</reference>
<name>A0A397UZ23_9GLOM</name>
<organism evidence="1 2">
    <name type="scientific">Gigaspora rosea</name>
    <dbReference type="NCBI Taxonomy" id="44941"/>
    <lineage>
        <taxon>Eukaryota</taxon>
        <taxon>Fungi</taxon>
        <taxon>Fungi incertae sedis</taxon>
        <taxon>Mucoromycota</taxon>
        <taxon>Glomeromycotina</taxon>
        <taxon>Glomeromycetes</taxon>
        <taxon>Diversisporales</taxon>
        <taxon>Gigasporaceae</taxon>
        <taxon>Gigaspora</taxon>
    </lineage>
</organism>